<dbReference type="GeneID" id="56341021"/>
<reference evidence="11 12" key="1">
    <citation type="submission" date="2016-11" db="EMBL/GenBank/DDBJ databases">
        <title>Networking in microbes: conjugative elements and plasmids in the genus Alteromonas.</title>
        <authorList>
            <person name="Lopez-Perez M."/>
            <person name="Ramon-Marco N."/>
            <person name="Rodriguez-Valera F."/>
        </authorList>
    </citation>
    <scope>NUCLEOTIDE SEQUENCE [LARGE SCALE GENOMIC DNA]</scope>
    <source>
        <strain evidence="11 12">CP48</strain>
    </source>
</reference>
<sequence>MSVSPIVIKVGGALLDDAAAMTRLFLSVKDVQATRPVVVVHGGGPLVETLMASLGLKSTKIDGLRVTPDEHMPYICGALAGSANKQLCAAALASGLTPVGLSLLDGNMVVCEPLADQYGAVGVPSTADAAFLKSVLAQSTLPIISSIGSSPQGRLLNVNADQAATVIAELLNAELLLLSNVDGVLDGNKALISALNANSIAQYASEGVITDGMKVKVDAALASAESLSRPVYIASWAADITDILNKTTGTQIVPTTLAAENGNAGEVQ</sequence>
<feature type="domain" description="Aspartate/glutamate/uridylate kinase" evidence="10">
    <location>
        <begin position="6"/>
        <end position="235"/>
    </location>
</feature>
<dbReference type="PANTHER" id="PTHR23342">
    <property type="entry name" value="N-ACETYLGLUTAMATE SYNTHASE"/>
    <property type="match status" value="1"/>
</dbReference>
<feature type="binding site" evidence="9">
    <location>
        <begin position="43"/>
        <end position="44"/>
    </location>
    <ligand>
        <name>substrate</name>
    </ligand>
</feature>
<dbReference type="GO" id="GO:0003991">
    <property type="term" value="F:acetylglutamate kinase activity"/>
    <property type="evidence" value="ECO:0007669"/>
    <property type="project" value="UniProtKB-UniRule"/>
</dbReference>
<dbReference type="InterPro" id="IPR004662">
    <property type="entry name" value="AcgluKinase_fam"/>
</dbReference>
<dbReference type="InterPro" id="IPR036393">
    <property type="entry name" value="AceGlu_kinase-like_sf"/>
</dbReference>
<comment type="subcellular location">
    <subcellularLocation>
        <location evidence="9">Cytoplasm</location>
    </subcellularLocation>
</comment>
<keyword evidence="5 9" id="KW-0547">Nucleotide-binding</keyword>
<keyword evidence="6 9" id="KW-0418">Kinase</keyword>
<dbReference type="AlphaFoldDB" id="A0AAC9NQX5"/>
<evidence type="ECO:0000256" key="5">
    <source>
        <dbReference type="ARBA" id="ARBA00022741"/>
    </source>
</evidence>
<evidence type="ECO:0000256" key="9">
    <source>
        <dbReference type="HAMAP-Rule" id="MF_00082"/>
    </source>
</evidence>
<keyword evidence="4 9" id="KW-0808">Transferase</keyword>
<evidence type="ECO:0000256" key="1">
    <source>
        <dbReference type="ARBA" id="ARBA00004828"/>
    </source>
</evidence>
<keyword evidence="3 9" id="KW-0028">Amino-acid biosynthesis</keyword>
<dbReference type="Gene3D" id="3.40.1160.10">
    <property type="entry name" value="Acetylglutamate kinase-like"/>
    <property type="match status" value="1"/>
</dbReference>
<feature type="binding site" evidence="9">
    <location>
        <position position="65"/>
    </location>
    <ligand>
        <name>substrate</name>
    </ligand>
</feature>
<dbReference type="RefSeq" id="WP_071950649.1">
    <property type="nucleotide sequence ID" value="NZ_CP018024.1"/>
</dbReference>
<dbReference type="GO" id="GO:0005737">
    <property type="term" value="C:cytoplasm"/>
    <property type="evidence" value="ECO:0007669"/>
    <property type="project" value="UniProtKB-SubCell"/>
</dbReference>
<evidence type="ECO:0000313" key="11">
    <source>
        <dbReference type="EMBL" id="APD88682.1"/>
    </source>
</evidence>
<proteinExistence type="inferred from homology"/>
<gene>
    <name evidence="9" type="primary">argB</name>
    <name evidence="11" type="ORF">BM524_02030</name>
</gene>
<dbReference type="Pfam" id="PF00696">
    <property type="entry name" value="AA_kinase"/>
    <property type="match status" value="1"/>
</dbReference>
<name>A0AAC9NQX5_9ALTE</name>
<evidence type="ECO:0000256" key="6">
    <source>
        <dbReference type="ARBA" id="ARBA00022777"/>
    </source>
</evidence>
<feature type="site" description="Transition state stabilizer" evidence="9">
    <location>
        <position position="9"/>
    </location>
</feature>
<comment type="similarity">
    <text evidence="9">Belongs to the acetylglutamate kinase family. ArgB subfamily.</text>
</comment>
<keyword evidence="7 9" id="KW-0067">ATP-binding</keyword>
<organism evidence="11 12">
    <name type="scientific">Alteromonas mediterranea</name>
    <dbReference type="NCBI Taxonomy" id="314275"/>
    <lineage>
        <taxon>Bacteria</taxon>
        <taxon>Pseudomonadati</taxon>
        <taxon>Pseudomonadota</taxon>
        <taxon>Gammaproteobacteria</taxon>
        <taxon>Alteromonadales</taxon>
        <taxon>Alteromonadaceae</taxon>
        <taxon>Alteromonas/Salinimonas group</taxon>
        <taxon>Alteromonas</taxon>
    </lineage>
</organism>
<dbReference type="SUPFAM" id="SSF53633">
    <property type="entry name" value="Carbamate kinase-like"/>
    <property type="match status" value="1"/>
</dbReference>
<keyword evidence="2 9" id="KW-0055">Arginine biosynthesis</keyword>
<dbReference type="NCBIfam" id="TIGR00761">
    <property type="entry name" value="argB"/>
    <property type="match status" value="1"/>
</dbReference>
<dbReference type="GO" id="GO:0042450">
    <property type="term" value="P:L-arginine biosynthetic process via ornithine"/>
    <property type="evidence" value="ECO:0007669"/>
    <property type="project" value="UniProtKB-UniRule"/>
</dbReference>
<comment type="catalytic activity">
    <reaction evidence="8 9">
        <text>N-acetyl-L-glutamate + ATP = N-acetyl-L-glutamyl 5-phosphate + ADP</text>
        <dbReference type="Rhea" id="RHEA:14629"/>
        <dbReference type="ChEBI" id="CHEBI:30616"/>
        <dbReference type="ChEBI" id="CHEBI:44337"/>
        <dbReference type="ChEBI" id="CHEBI:57936"/>
        <dbReference type="ChEBI" id="CHEBI:456216"/>
        <dbReference type="EC" id="2.7.2.8"/>
    </reaction>
</comment>
<dbReference type="EC" id="2.7.2.8" evidence="9"/>
<evidence type="ECO:0000259" key="10">
    <source>
        <dbReference type="Pfam" id="PF00696"/>
    </source>
</evidence>
<dbReference type="PANTHER" id="PTHR23342:SF0">
    <property type="entry name" value="N-ACETYLGLUTAMATE SYNTHASE, MITOCHONDRIAL"/>
    <property type="match status" value="1"/>
</dbReference>
<evidence type="ECO:0000256" key="8">
    <source>
        <dbReference type="ARBA" id="ARBA00048141"/>
    </source>
</evidence>
<evidence type="ECO:0000313" key="12">
    <source>
        <dbReference type="Proteomes" id="UP000182101"/>
    </source>
</evidence>
<evidence type="ECO:0000256" key="3">
    <source>
        <dbReference type="ARBA" id="ARBA00022605"/>
    </source>
</evidence>
<evidence type="ECO:0000256" key="4">
    <source>
        <dbReference type="ARBA" id="ARBA00022679"/>
    </source>
</evidence>
<evidence type="ECO:0000256" key="2">
    <source>
        <dbReference type="ARBA" id="ARBA00022571"/>
    </source>
</evidence>
<comment type="function">
    <text evidence="9">Catalyzes the ATP-dependent phosphorylation of N-acetyl-L-glutamate.</text>
</comment>
<dbReference type="EMBL" id="CP018024">
    <property type="protein sequence ID" value="APD88682.1"/>
    <property type="molecule type" value="Genomic_DNA"/>
</dbReference>
<accession>A0AAC9NQX5</accession>
<evidence type="ECO:0000256" key="7">
    <source>
        <dbReference type="ARBA" id="ARBA00022840"/>
    </source>
</evidence>
<dbReference type="HAMAP" id="MF_00082">
    <property type="entry name" value="ArgB"/>
    <property type="match status" value="1"/>
</dbReference>
<dbReference type="InterPro" id="IPR001048">
    <property type="entry name" value="Asp/Glu/Uridylate_kinase"/>
</dbReference>
<keyword evidence="9" id="KW-0963">Cytoplasm</keyword>
<comment type="pathway">
    <text evidence="1 9">Amino-acid biosynthesis; L-arginine biosynthesis; N(2)-acetyl-L-ornithine from L-glutamate: step 2/4.</text>
</comment>
<dbReference type="PIRSF" id="PIRSF000728">
    <property type="entry name" value="NAGK"/>
    <property type="match status" value="1"/>
</dbReference>
<feature type="site" description="Transition state stabilizer" evidence="9">
    <location>
        <position position="216"/>
    </location>
</feature>
<dbReference type="Proteomes" id="UP000182101">
    <property type="component" value="Chromosome"/>
</dbReference>
<feature type="binding site" evidence="9">
    <location>
        <position position="157"/>
    </location>
    <ligand>
        <name>substrate</name>
    </ligand>
</feature>
<protein>
    <recommendedName>
        <fullName evidence="9">Acetylglutamate kinase</fullName>
        <ecNumber evidence="9">2.7.2.8</ecNumber>
    </recommendedName>
    <alternativeName>
        <fullName evidence="9">N-acetyl-L-glutamate 5-phosphotransferase</fullName>
    </alternativeName>
    <alternativeName>
        <fullName evidence="9">NAG kinase</fullName>
        <shortName evidence="9">NAGK</shortName>
    </alternativeName>
</protein>
<dbReference type="InterPro" id="IPR037528">
    <property type="entry name" value="ArgB"/>
</dbReference>
<dbReference type="GO" id="GO:0005524">
    <property type="term" value="F:ATP binding"/>
    <property type="evidence" value="ECO:0007669"/>
    <property type="project" value="UniProtKB-UniRule"/>
</dbReference>